<protein>
    <submittedName>
        <fullName evidence="2">DUF4380 domain-containing protein</fullName>
    </submittedName>
</protein>
<dbReference type="EMBL" id="JACHVA010000082">
    <property type="protein sequence ID" value="MBC2602224.1"/>
    <property type="molecule type" value="Genomic_DNA"/>
</dbReference>
<gene>
    <name evidence="2" type="ORF">H5P30_10585</name>
</gene>
<keyword evidence="3" id="KW-1185">Reference proteome</keyword>
<proteinExistence type="predicted"/>
<reference evidence="2 3" key="1">
    <citation type="submission" date="2020-07" db="EMBL/GenBank/DDBJ databases">
        <authorList>
            <person name="Feng X."/>
        </authorList>
    </citation>
    <scope>NUCLEOTIDE SEQUENCE [LARGE SCALE GENOMIC DNA]</scope>
    <source>
        <strain evidence="2 3">JCM14086</strain>
    </source>
</reference>
<sequence length="343" mass="39230">MHRALYFLYLSFLLCCLPYGDAAESDLLLLKNEELVIGIKVDLGGRIMLFRRADGENVLHSDPADWSLTDDEIPKAENAPDLTEYQGHIVWIGPASKWWEDTDGDLSPPDKSFHPDPYLLYDRCEVMEHSANRLVLQGNISPLNGMRMTKIFEFGAPGQLNITVSVTNERTRPVTWNIWSNTRFHPEGQSGFSIPEKGNLSFAFSAWRPHTERPLYYEIHNGVVSFGRPSVSDLEDYSFFGKLSFSEYRAIIAVYKDNLFIKKVSDEVLPGEVPAEHSPLEIYQRYTQDSRGHLMELELHSPEFTLAPGESANFSEQWNLMQLTAEEQDWPFEKIVTNSQHLP</sequence>
<accession>A0A7X1E4M8</accession>
<organism evidence="2 3">
    <name type="scientific">Puniceicoccus vermicola</name>
    <dbReference type="NCBI Taxonomy" id="388746"/>
    <lineage>
        <taxon>Bacteria</taxon>
        <taxon>Pseudomonadati</taxon>
        <taxon>Verrucomicrobiota</taxon>
        <taxon>Opitutia</taxon>
        <taxon>Puniceicoccales</taxon>
        <taxon>Puniceicoccaceae</taxon>
        <taxon>Puniceicoccus</taxon>
    </lineage>
</organism>
<dbReference type="AlphaFoldDB" id="A0A7X1E4M8"/>
<comment type="caution">
    <text evidence="2">The sequence shown here is derived from an EMBL/GenBank/DDBJ whole genome shotgun (WGS) entry which is preliminary data.</text>
</comment>
<dbReference type="RefSeq" id="WP_185692918.1">
    <property type="nucleotide sequence ID" value="NZ_JACHVA010000082.1"/>
</dbReference>
<name>A0A7X1E4M8_9BACT</name>
<feature type="chain" id="PRO_5030759313" evidence="1">
    <location>
        <begin position="23"/>
        <end position="343"/>
    </location>
</feature>
<keyword evidence="1" id="KW-0732">Signal</keyword>
<evidence type="ECO:0000313" key="2">
    <source>
        <dbReference type="EMBL" id="MBC2602224.1"/>
    </source>
</evidence>
<dbReference type="Proteomes" id="UP000525652">
    <property type="component" value="Unassembled WGS sequence"/>
</dbReference>
<evidence type="ECO:0000256" key="1">
    <source>
        <dbReference type="SAM" id="SignalP"/>
    </source>
</evidence>
<feature type="signal peptide" evidence="1">
    <location>
        <begin position="1"/>
        <end position="22"/>
    </location>
</feature>
<evidence type="ECO:0000313" key="3">
    <source>
        <dbReference type="Proteomes" id="UP000525652"/>
    </source>
</evidence>
<dbReference type="Pfam" id="PF14315">
    <property type="entry name" value="DUF4380"/>
    <property type="match status" value="1"/>
</dbReference>
<dbReference type="InterPro" id="IPR025488">
    <property type="entry name" value="DUF4380"/>
</dbReference>